<keyword evidence="2" id="KW-1185">Reference proteome</keyword>
<comment type="caution">
    <text evidence="1">The sequence shown here is derived from an EMBL/GenBank/DDBJ whole genome shotgun (WGS) entry which is preliminary data.</text>
</comment>
<evidence type="ECO:0000313" key="2">
    <source>
        <dbReference type="Proteomes" id="UP001620626"/>
    </source>
</evidence>
<organism evidence="1 2">
    <name type="scientific">Heterodera trifolii</name>
    <dbReference type="NCBI Taxonomy" id="157864"/>
    <lineage>
        <taxon>Eukaryota</taxon>
        <taxon>Metazoa</taxon>
        <taxon>Ecdysozoa</taxon>
        <taxon>Nematoda</taxon>
        <taxon>Chromadorea</taxon>
        <taxon>Rhabditida</taxon>
        <taxon>Tylenchina</taxon>
        <taxon>Tylenchomorpha</taxon>
        <taxon>Tylenchoidea</taxon>
        <taxon>Heteroderidae</taxon>
        <taxon>Heteroderinae</taxon>
        <taxon>Heterodera</taxon>
    </lineage>
</organism>
<dbReference type="Proteomes" id="UP001620626">
    <property type="component" value="Unassembled WGS sequence"/>
</dbReference>
<reference evidence="1 2" key="1">
    <citation type="submission" date="2024-10" db="EMBL/GenBank/DDBJ databases">
        <authorList>
            <person name="Kim D."/>
        </authorList>
    </citation>
    <scope>NUCLEOTIDE SEQUENCE [LARGE SCALE GENOMIC DNA]</scope>
    <source>
        <strain evidence="1">BH-2024</strain>
    </source>
</reference>
<name>A0ABD2K8Y3_9BILA</name>
<evidence type="ECO:0000313" key="1">
    <source>
        <dbReference type="EMBL" id="KAL3099378.1"/>
    </source>
</evidence>
<sequence length="129" mass="14336">MPCSSSSSPSDASSHHFRHPLARPMFFPSPLELSMRQISGRPKSIGVAPSRSQRGNFRSLPTALINQKQLGPPITNRTAPVPMLQQQARQQWLIRKKQRDQSEMGAMVQGTIVLMLTDQNKRFIAAGSN</sequence>
<proteinExistence type="predicted"/>
<protein>
    <submittedName>
        <fullName evidence="1">Uncharacterized protein</fullName>
    </submittedName>
</protein>
<dbReference type="AlphaFoldDB" id="A0ABD2K8Y3"/>
<gene>
    <name evidence="1" type="ORF">niasHT_022121</name>
</gene>
<accession>A0ABD2K8Y3</accession>
<dbReference type="EMBL" id="JBICBT010000809">
    <property type="protein sequence ID" value="KAL3099378.1"/>
    <property type="molecule type" value="Genomic_DNA"/>
</dbReference>